<feature type="domain" description="Secretion system C-terminal sorting" evidence="1">
    <location>
        <begin position="618"/>
        <end position="696"/>
    </location>
</feature>
<evidence type="ECO:0000313" key="2">
    <source>
        <dbReference type="EMBL" id="MCA9727622.1"/>
    </source>
</evidence>
<dbReference type="Proteomes" id="UP000697710">
    <property type="component" value="Unassembled WGS sequence"/>
</dbReference>
<reference evidence="2" key="1">
    <citation type="submission" date="2020-04" db="EMBL/GenBank/DDBJ databases">
        <authorList>
            <person name="Zhang T."/>
        </authorList>
    </citation>
    <scope>NUCLEOTIDE SEQUENCE</scope>
    <source>
        <strain evidence="2">HKST-UBA01</strain>
    </source>
</reference>
<dbReference type="Pfam" id="PF18962">
    <property type="entry name" value="Por_Secre_tail"/>
    <property type="match status" value="1"/>
</dbReference>
<protein>
    <submittedName>
        <fullName evidence="2">T9SS type A sorting domain-containing protein</fullName>
    </submittedName>
</protein>
<name>A0A956LZ18_UNCEI</name>
<dbReference type="NCBIfam" id="TIGR04183">
    <property type="entry name" value="Por_Secre_tail"/>
    <property type="match status" value="1"/>
</dbReference>
<feature type="non-terminal residue" evidence="2">
    <location>
        <position position="1"/>
    </location>
</feature>
<comment type="caution">
    <text evidence="2">The sequence shown here is derived from an EMBL/GenBank/DDBJ whole genome shotgun (WGS) entry which is preliminary data.</text>
</comment>
<dbReference type="InterPro" id="IPR026444">
    <property type="entry name" value="Secre_tail"/>
</dbReference>
<evidence type="ECO:0000259" key="1">
    <source>
        <dbReference type="Pfam" id="PF18962"/>
    </source>
</evidence>
<dbReference type="EMBL" id="JAGQHR010000201">
    <property type="protein sequence ID" value="MCA9727622.1"/>
    <property type="molecule type" value="Genomic_DNA"/>
</dbReference>
<dbReference type="AlphaFoldDB" id="A0A956LZ18"/>
<accession>A0A956LZ18</accession>
<evidence type="ECO:0000313" key="3">
    <source>
        <dbReference type="Proteomes" id="UP000697710"/>
    </source>
</evidence>
<reference evidence="2" key="2">
    <citation type="journal article" date="2021" name="Microbiome">
        <title>Successional dynamics and alternative stable states in a saline activated sludge microbial community over 9 years.</title>
        <authorList>
            <person name="Wang Y."/>
            <person name="Ye J."/>
            <person name="Ju F."/>
            <person name="Liu L."/>
            <person name="Boyd J.A."/>
            <person name="Deng Y."/>
            <person name="Parks D.H."/>
            <person name="Jiang X."/>
            <person name="Yin X."/>
            <person name="Woodcroft B.J."/>
            <person name="Tyson G.W."/>
            <person name="Hugenholtz P."/>
            <person name="Polz M.F."/>
            <person name="Zhang T."/>
        </authorList>
    </citation>
    <scope>NUCLEOTIDE SEQUENCE</scope>
    <source>
        <strain evidence="2">HKST-UBA01</strain>
    </source>
</reference>
<organism evidence="2 3">
    <name type="scientific">Eiseniibacteriota bacterium</name>
    <dbReference type="NCBI Taxonomy" id="2212470"/>
    <lineage>
        <taxon>Bacteria</taxon>
        <taxon>Candidatus Eiseniibacteriota</taxon>
    </lineage>
</organism>
<proteinExistence type="predicted"/>
<gene>
    <name evidence="2" type="ORF">KC729_08060</name>
</gene>
<sequence>SLLEGQTLHATVNAIKDLAGNPMESSVQWQFDVRRSDFTWASSSVYREQTYLGSGSVLATLVNGSTGDLQFDLTGVPSWLTPTQSTGTVVAGQTLGIGFAIDPTLPVGSYQGTITAEVPNTAIAAQLDVRVDIVCQPPSWTVDPSDFSQSMTAVLELSIGGTVSTDPDDIVFGFVGDEIRGVAQPILVDTISPPRYLAFMNIYSDALAGENVRFKIYDSDQCKLYQAADNYLYFEADRRKGTPEVPITLVALDAPSVSQQEIDLNAGWTWFSLNLADSLDMSVVTVLGDLNPEAGDLIKSRTAFAQYDAELGWQGSLTDLDVRESYAISLSTAGTILHEGQPVAADTPIYLVDGWNWVGYPPSASQAINDALVNLMPSDGDVMKSQSAFAEHVASVPVWVGGLDTLVPGGGYKLYLEDAVGAGAWLQYADPQPFAGAGAFATVAGEAFGRPSGSTTNGTGGTAGAIVVPTSQGLGGDRTGAIGSASANRPNWHLDVGRQFNMTVIARVQVDGSAEGKTPGVLGAFVGDELRGYVESQYIAPLDEYYAFLVIDSDVADGETVTFRYFDEANDAVGDVVETVSFRADDALGTLHEPLVLHAERGLGQSGVPAVFQLAAPYPNPIRTDVGSTVRWDMPRSAHVAVQVFDVSGKLVETVADEAMPAGSHSRPLSTRELSSGIYFLRMQTPGYVKTHKIMVVR</sequence>